<sequence>MTKISVDTVVVLLCLLLLVLLVGCGGNDDPVLKELNDDLEVDIDDFSASHSSLYPGEELKVEWRTSGAVLFDARLYLSQDRNISADDWRLLDEDCGVEYADHCYANREVTFRCRYESDNSFSCREDGDLLQYNDLTDYFPQLPFSGYLILELCGDENCERRVHGLTFE</sequence>
<keyword evidence="2" id="KW-1185">Reference proteome</keyword>
<comment type="caution">
    <text evidence="1">The sequence shown here is derived from an EMBL/GenBank/DDBJ whole genome shotgun (WGS) entry which is preliminary data.</text>
</comment>
<accession>A0ABT8T9F1</accession>
<protein>
    <submittedName>
        <fullName evidence="1">Uncharacterized protein</fullName>
    </submittedName>
</protein>
<dbReference type="PROSITE" id="PS51257">
    <property type="entry name" value="PROKAR_LIPOPROTEIN"/>
    <property type="match status" value="1"/>
</dbReference>
<organism evidence="1 2">
    <name type="scientific">Gilvimarinus algae</name>
    <dbReference type="NCBI Taxonomy" id="3058037"/>
    <lineage>
        <taxon>Bacteria</taxon>
        <taxon>Pseudomonadati</taxon>
        <taxon>Pseudomonadota</taxon>
        <taxon>Gammaproteobacteria</taxon>
        <taxon>Cellvibrionales</taxon>
        <taxon>Cellvibrionaceae</taxon>
        <taxon>Gilvimarinus</taxon>
    </lineage>
</organism>
<gene>
    <name evidence="1" type="ORF">QWI16_01195</name>
</gene>
<evidence type="ECO:0000313" key="2">
    <source>
        <dbReference type="Proteomes" id="UP001168380"/>
    </source>
</evidence>
<evidence type="ECO:0000313" key="1">
    <source>
        <dbReference type="EMBL" id="MDO3380767.1"/>
    </source>
</evidence>
<proteinExistence type="predicted"/>
<reference evidence="1" key="1">
    <citation type="submission" date="2023-07" db="EMBL/GenBank/DDBJ databases">
        <title>Gilvimarinus algae sp. nov., isolated from the surface of Kelp.</title>
        <authorList>
            <person name="Sun Y.Y."/>
            <person name="Gong Y."/>
            <person name="Du Z.J."/>
        </authorList>
    </citation>
    <scope>NUCLEOTIDE SEQUENCE</scope>
    <source>
        <strain evidence="1">SDUM040014</strain>
    </source>
</reference>
<dbReference type="Proteomes" id="UP001168380">
    <property type="component" value="Unassembled WGS sequence"/>
</dbReference>
<name>A0ABT8T9F1_9GAMM</name>
<dbReference type="RefSeq" id="WP_302710886.1">
    <property type="nucleotide sequence ID" value="NZ_JAULRT010000031.1"/>
</dbReference>
<dbReference type="EMBL" id="JAULRT010000031">
    <property type="protein sequence ID" value="MDO3380767.1"/>
    <property type="molecule type" value="Genomic_DNA"/>
</dbReference>